<evidence type="ECO:0000313" key="2">
    <source>
        <dbReference type="Proteomes" id="UP000266861"/>
    </source>
</evidence>
<reference evidence="1 2" key="1">
    <citation type="submission" date="2018-08" db="EMBL/GenBank/DDBJ databases">
        <title>Genome and evolution of the arbuscular mycorrhizal fungus Diversispora epigaea (formerly Glomus versiforme) and its bacterial endosymbionts.</title>
        <authorList>
            <person name="Sun X."/>
            <person name="Fei Z."/>
            <person name="Harrison M."/>
        </authorList>
    </citation>
    <scope>NUCLEOTIDE SEQUENCE [LARGE SCALE GENOMIC DNA]</scope>
    <source>
        <strain evidence="1 2">IT104</strain>
    </source>
</reference>
<name>A0A397IYU5_9GLOM</name>
<proteinExistence type="predicted"/>
<protein>
    <submittedName>
        <fullName evidence="1">Uncharacterized protein</fullName>
    </submittedName>
</protein>
<gene>
    <name evidence="1" type="ORF">Glove_172g45</name>
</gene>
<dbReference type="Proteomes" id="UP000266861">
    <property type="component" value="Unassembled WGS sequence"/>
</dbReference>
<keyword evidence="2" id="KW-1185">Reference proteome</keyword>
<dbReference type="AlphaFoldDB" id="A0A397IYU5"/>
<evidence type="ECO:0000313" key="1">
    <source>
        <dbReference type="EMBL" id="RHZ77830.1"/>
    </source>
</evidence>
<sequence length="66" mass="7771">MSLEIHEILIELFNFESIYLTENIKDSKPFDDRNGTFYPVVPEMSFNNWTNLDNLKITGWSKTLSL</sequence>
<dbReference type="EMBL" id="PQFF01000162">
    <property type="protein sequence ID" value="RHZ77830.1"/>
    <property type="molecule type" value="Genomic_DNA"/>
</dbReference>
<organism evidence="1 2">
    <name type="scientific">Diversispora epigaea</name>
    <dbReference type="NCBI Taxonomy" id="1348612"/>
    <lineage>
        <taxon>Eukaryota</taxon>
        <taxon>Fungi</taxon>
        <taxon>Fungi incertae sedis</taxon>
        <taxon>Mucoromycota</taxon>
        <taxon>Glomeromycotina</taxon>
        <taxon>Glomeromycetes</taxon>
        <taxon>Diversisporales</taxon>
        <taxon>Diversisporaceae</taxon>
        <taxon>Diversispora</taxon>
    </lineage>
</organism>
<accession>A0A397IYU5</accession>
<comment type="caution">
    <text evidence="1">The sequence shown here is derived from an EMBL/GenBank/DDBJ whole genome shotgun (WGS) entry which is preliminary data.</text>
</comment>